<feature type="domain" description="HTH merR-type" evidence="6">
    <location>
        <begin position="13"/>
        <end position="83"/>
    </location>
</feature>
<evidence type="ECO:0000256" key="5">
    <source>
        <dbReference type="SAM" id="Coils"/>
    </source>
</evidence>
<keyword evidence="1" id="KW-0678">Repressor</keyword>
<feature type="coiled-coil region" evidence="5">
    <location>
        <begin position="101"/>
        <end position="128"/>
    </location>
</feature>
<dbReference type="SMART" id="SM00422">
    <property type="entry name" value="HTH_MERR"/>
    <property type="match status" value="1"/>
</dbReference>
<dbReference type="InterPro" id="IPR047057">
    <property type="entry name" value="MerR_fam"/>
</dbReference>
<dbReference type="EMBL" id="MWWX01000017">
    <property type="protein sequence ID" value="OZG60262.1"/>
    <property type="molecule type" value="Genomic_DNA"/>
</dbReference>
<keyword evidence="5" id="KW-0175">Coiled coil</keyword>
<organism evidence="7 8">
    <name type="scientific">Bifidobacterium lemurum</name>
    <dbReference type="NCBI Taxonomy" id="1603886"/>
    <lineage>
        <taxon>Bacteria</taxon>
        <taxon>Bacillati</taxon>
        <taxon>Actinomycetota</taxon>
        <taxon>Actinomycetes</taxon>
        <taxon>Bifidobacteriales</taxon>
        <taxon>Bifidobacteriaceae</taxon>
        <taxon>Bifidobacterium</taxon>
    </lineage>
</organism>
<dbReference type="PANTHER" id="PTHR30204:SF69">
    <property type="entry name" value="MERR-FAMILY TRANSCRIPTIONAL REGULATOR"/>
    <property type="match status" value="1"/>
</dbReference>
<evidence type="ECO:0000256" key="2">
    <source>
        <dbReference type="ARBA" id="ARBA00023015"/>
    </source>
</evidence>
<dbReference type="AlphaFoldDB" id="A0A261FM48"/>
<sequence>MTQQNTTTSRTQWHTIREASLLSGLSESTLRYYEQIGIIPPVARDPSSGHRVYSEHDIDVLQTISCMNAIGMSLDAMRQYLGNATEVMSAEAGDVDPLVVRERAKQQVELLDAQALRLAEQLERIKIQQSYCAIKTMYWNAVAEGRADAERILDENSDLFEQVRRCA</sequence>
<protein>
    <submittedName>
        <fullName evidence="7">Transcriptional regulator, MerR family</fullName>
    </submittedName>
</protein>
<dbReference type="SUPFAM" id="SSF46955">
    <property type="entry name" value="Putative DNA-binding domain"/>
    <property type="match status" value="1"/>
</dbReference>
<evidence type="ECO:0000259" key="6">
    <source>
        <dbReference type="PROSITE" id="PS50937"/>
    </source>
</evidence>
<keyword evidence="4" id="KW-0804">Transcription</keyword>
<evidence type="ECO:0000313" key="8">
    <source>
        <dbReference type="Proteomes" id="UP000216352"/>
    </source>
</evidence>
<dbReference type="Gene3D" id="1.10.1660.10">
    <property type="match status" value="1"/>
</dbReference>
<dbReference type="InterPro" id="IPR009061">
    <property type="entry name" value="DNA-bd_dom_put_sf"/>
</dbReference>
<keyword evidence="2" id="KW-0805">Transcription regulation</keyword>
<reference evidence="7 8" key="1">
    <citation type="journal article" date="2017" name="BMC Genomics">
        <title>Comparative genomic and phylogenomic analyses of the Bifidobacteriaceae family.</title>
        <authorList>
            <person name="Lugli G.A."/>
            <person name="Milani C."/>
            <person name="Turroni F."/>
            <person name="Duranti S."/>
            <person name="Mancabelli L."/>
            <person name="Mangifesta M."/>
            <person name="Ferrario C."/>
            <person name="Modesto M."/>
            <person name="Mattarelli P."/>
            <person name="Jiri K."/>
            <person name="van Sinderen D."/>
            <person name="Ventura M."/>
        </authorList>
    </citation>
    <scope>NUCLEOTIDE SEQUENCE [LARGE SCALE GENOMIC DNA]</scope>
    <source>
        <strain evidence="7 8">DSM 28807</strain>
    </source>
</reference>
<dbReference type="STRING" id="1603886.GCA_001895165_01886"/>
<dbReference type="GO" id="GO:0003700">
    <property type="term" value="F:DNA-binding transcription factor activity"/>
    <property type="evidence" value="ECO:0007669"/>
    <property type="project" value="InterPro"/>
</dbReference>
<dbReference type="InterPro" id="IPR000551">
    <property type="entry name" value="MerR-type_HTH_dom"/>
</dbReference>
<comment type="caution">
    <text evidence="7">The sequence shown here is derived from an EMBL/GenBank/DDBJ whole genome shotgun (WGS) entry which is preliminary data.</text>
</comment>
<keyword evidence="3" id="KW-0238">DNA-binding</keyword>
<dbReference type="OrthoDB" id="9802944at2"/>
<evidence type="ECO:0000256" key="4">
    <source>
        <dbReference type="ARBA" id="ARBA00023163"/>
    </source>
</evidence>
<dbReference type="Proteomes" id="UP000216352">
    <property type="component" value="Unassembled WGS sequence"/>
</dbReference>
<dbReference type="Pfam" id="PF13411">
    <property type="entry name" value="MerR_1"/>
    <property type="match status" value="1"/>
</dbReference>
<gene>
    <name evidence="7" type="ORF">BLEM_1951</name>
</gene>
<evidence type="ECO:0000256" key="1">
    <source>
        <dbReference type="ARBA" id="ARBA00022491"/>
    </source>
</evidence>
<dbReference type="RefSeq" id="WP_072726734.1">
    <property type="nucleotide sequence ID" value="NZ_BDIS01000025.1"/>
</dbReference>
<keyword evidence="8" id="KW-1185">Reference proteome</keyword>
<evidence type="ECO:0000256" key="3">
    <source>
        <dbReference type="ARBA" id="ARBA00023125"/>
    </source>
</evidence>
<proteinExistence type="predicted"/>
<dbReference type="PANTHER" id="PTHR30204">
    <property type="entry name" value="REDOX-CYCLING DRUG-SENSING TRANSCRIPTIONAL ACTIVATOR SOXR"/>
    <property type="match status" value="1"/>
</dbReference>
<name>A0A261FM48_9BIFI</name>
<evidence type="ECO:0000313" key="7">
    <source>
        <dbReference type="EMBL" id="OZG60262.1"/>
    </source>
</evidence>
<dbReference type="GO" id="GO:0003677">
    <property type="term" value="F:DNA binding"/>
    <property type="evidence" value="ECO:0007669"/>
    <property type="project" value="UniProtKB-KW"/>
</dbReference>
<dbReference type="PROSITE" id="PS50937">
    <property type="entry name" value="HTH_MERR_2"/>
    <property type="match status" value="1"/>
</dbReference>
<accession>A0A261FM48</accession>